<proteinExistence type="predicted"/>
<accession>A0AA86RZK7</accession>
<organism evidence="2 3">
    <name type="scientific">Sphenostylis stenocarpa</name>
    <dbReference type="NCBI Taxonomy" id="92480"/>
    <lineage>
        <taxon>Eukaryota</taxon>
        <taxon>Viridiplantae</taxon>
        <taxon>Streptophyta</taxon>
        <taxon>Embryophyta</taxon>
        <taxon>Tracheophyta</taxon>
        <taxon>Spermatophyta</taxon>
        <taxon>Magnoliopsida</taxon>
        <taxon>eudicotyledons</taxon>
        <taxon>Gunneridae</taxon>
        <taxon>Pentapetalae</taxon>
        <taxon>rosids</taxon>
        <taxon>fabids</taxon>
        <taxon>Fabales</taxon>
        <taxon>Fabaceae</taxon>
        <taxon>Papilionoideae</taxon>
        <taxon>50 kb inversion clade</taxon>
        <taxon>NPAAA clade</taxon>
        <taxon>indigoferoid/millettioid clade</taxon>
        <taxon>Phaseoleae</taxon>
        <taxon>Sphenostylis</taxon>
    </lineage>
</organism>
<feature type="chain" id="PRO_5041693259" evidence="1">
    <location>
        <begin position="19"/>
        <end position="119"/>
    </location>
</feature>
<keyword evidence="1" id="KW-0732">Signal</keyword>
<dbReference type="Gramene" id="rna-AYBTSS11_LOCUS3924">
    <property type="protein sequence ID" value="CAJ1925743.1"/>
    <property type="gene ID" value="gene-AYBTSS11_LOCUS3924"/>
</dbReference>
<reference evidence="2" key="1">
    <citation type="submission" date="2023-10" db="EMBL/GenBank/DDBJ databases">
        <authorList>
            <person name="Domelevo Entfellner J.-B."/>
        </authorList>
    </citation>
    <scope>NUCLEOTIDE SEQUENCE</scope>
</reference>
<protein>
    <submittedName>
        <fullName evidence="2">Uncharacterized protein</fullName>
    </submittedName>
</protein>
<sequence length="119" mass="13521">MLLVRHFMCAFTIPWLLSTMFLLKPCIPTRLHAKVHMQVRIQVHISQHIEMKGRGIFDLRWVPPEANADRKSGRKGVISTTPLVEGGKNPSKMGAMLKLIIVYLVEARDLDENIGYEGI</sequence>
<evidence type="ECO:0000313" key="2">
    <source>
        <dbReference type="EMBL" id="CAJ1925743.1"/>
    </source>
</evidence>
<dbReference type="AlphaFoldDB" id="A0AA86RZK7"/>
<feature type="signal peptide" evidence="1">
    <location>
        <begin position="1"/>
        <end position="18"/>
    </location>
</feature>
<keyword evidence="3" id="KW-1185">Reference proteome</keyword>
<dbReference type="EMBL" id="OY731399">
    <property type="protein sequence ID" value="CAJ1925743.1"/>
    <property type="molecule type" value="Genomic_DNA"/>
</dbReference>
<evidence type="ECO:0000313" key="3">
    <source>
        <dbReference type="Proteomes" id="UP001189624"/>
    </source>
</evidence>
<evidence type="ECO:0000256" key="1">
    <source>
        <dbReference type="SAM" id="SignalP"/>
    </source>
</evidence>
<gene>
    <name evidence="2" type="ORF">AYBTSS11_LOCUS3924</name>
</gene>
<name>A0AA86RZK7_9FABA</name>
<dbReference type="Proteomes" id="UP001189624">
    <property type="component" value="Chromosome 2"/>
</dbReference>